<evidence type="ECO:0000256" key="1">
    <source>
        <dbReference type="ARBA" id="ARBA00006484"/>
    </source>
</evidence>
<dbReference type="InterPro" id="IPR036291">
    <property type="entry name" value="NAD(P)-bd_dom_sf"/>
</dbReference>
<comment type="caution">
    <text evidence="4">The sequence shown here is derived from an EMBL/GenBank/DDBJ whole genome shotgun (WGS) entry which is preliminary data.</text>
</comment>
<sequence length="338" mass="35509">MQGIGRRTFMQLGVATAATGLVACDSSGYSKVPDRRFPVGSFSADATAESVASGLNLTGKTALVTGCNSGLGLETMRVLAARGAHVIGTGRTLEKAELACASVAGETTPAVLELSDFQSAVDCAQFLASLDRPLDMVVANAGFSGDTEFVLDGGIEQTFRVNYLGHFILLNRILPLVHAADAGRVIHLSSAAAYLRAPAGGIDFDSLSTDKGLSRLQKYGQSKLANALFSLQLAKQFEGTSATSNSLHPGMVGTSIARSYPAWFRRAYDSLAPVVGKSVEEGAATQVYLAAHPEVAGVNGAYFEDCTATLVEGDSYLHDEALADTLWHASLDMTRDYL</sequence>
<dbReference type="EMBL" id="PKUR01000001">
    <property type="protein sequence ID" value="PLW87317.1"/>
    <property type="molecule type" value="Genomic_DNA"/>
</dbReference>
<protein>
    <submittedName>
        <fullName evidence="4">Oxidoreductase</fullName>
    </submittedName>
</protein>
<accession>A0AAP8SP46</accession>
<gene>
    <name evidence="4" type="ORF">C0029_01605</name>
</gene>
<organism evidence="4 5">
    <name type="scientific">Halioglobus japonicus</name>
    <dbReference type="NCBI Taxonomy" id="930805"/>
    <lineage>
        <taxon>Bacteria</taxon>
        <taxon>Pseudomonadati</taxon>
        <taxon>Pseudomonadota</taxon>
        <taxon>Gammaproteobacteria</taxon>
        <taxon>Cellvibrionales</taxon>
        <taxon>Halieaceae</taxon>
        <taxon>Halioglobus</taxon>
    </lineage>
</organism>
<evidence type="ECO:0000313" key="4">
    <source>
        <dbReference type="EMBL" id="PLW87317.1"/>
    </source>
</evidence>
<dbReference type="Pfam" id="PF00106">
    <property type="entry name" value="adh_short"/>
    <property type="match status" value="1"/>
</dbReference>
<comment type="similarity">
    <text evidence="1">Belongs to the short-chain dehydrogenases/reductases (SDR) family.</text>
</comment>
<dbReference type="AlphaFoldDB" id="A0AAP8SP46"/>
<dbReference type="PRINTS" id="PR00081">
    <property type="entry name" value="GDHRDH"/>
</dbReference>
<dbReference type="PANTHER" id="PTHR24320:SF282">
    <property type="entry name" value="WW DOMAIN-CONTAINING OXIDOREDUCTASE"/>
    <property type="match status" value="1"/>
</dbReference>
<proteinExistence type="inferred from homology"/>
<dbReference type="PROSITE" id="PS51257">
    <property type="entry name" value="PROKAR_LIPOPROTEIN"/>
    <property type="match status" value="1"/>
</dbReference>
<name>A0AAP8SP46_9GAMM</name>
<evidence type="ECO:0000256" key="2">
    <source>
        <dbReference type="ARBA" id="ARBA00022857"/>
    </source>
</evidence>
<dbReference type="KEGG" id="hja:BST95_16595"/>
<keyword evidence="5" id="KW-1185">Reference proteome</keyword>
<dbReference type="GO" id="GO:0016491">
    <property type="term" value="F:oxidoreductase activity"/>
    <property type="evidence" value="ECO:0007669"/>
    <property type="project" value="UniProtKB-KW"/>
</dbReference>
<keyword evidence="3" id="KW-0560">Oxidoreductase</keyword>
<dbReference type="Gene3D" id="3.40.50.720">
    <property type="entry name" value="NAD(P)-binding Rossmann-like Domain"/>
    <property type="match status" value="1"/>
</dbReference>
<dbReference type="SUPFAM" id="SSF51735">
    <property type="entry name" value="NAD(P)-binding Rossmann-fold domains"/>
    <property type="match status" value="1"/>
</dbReference>
<evidence type="ECO:0000313" key="5">
    <source>
        <dbReference type="Proteomes" id="UP000235162"/>
    </source>
</evidence>
<keyword evidence="2" id="KW-0521">NADP</keyword>
<evidence type="ECO:0000256" key="3">
    <source>
        <dbReference type="ARBA" id="ARBA00023002"/>
    </source>
</evidence>
<dbReference type="PANTHER" id="PTHR24320">
    <property type="entry name" value="RETINOL DEHYDROGENASE"/>
    <property type="match status" value="1"/>
</dbReference>
<dbReference type="InterPro" id="IPR002347">
    <property type="entry name" value="SDR_fam"/>
</dbReference>
<reference evidence="4 5" key="1">
    <citation type="submission" date="2018-01" db="EMBL/GenBank/DDBJ databases">
        <title>The draft genome sequence of Halioglobus japonicus S1-36.</title>
        <authorList>
            <person name="Du Z.-J."/>
            <person name="Shi M.-J."/>
        </authorList>
    </citation>
    <scope>NUCLEOTIDE SEQUENCE [LARGE SCALE GENOMIC DNA]</scope>
    <source>
        <strain evidence="4 5">S1-36</strain>
    </source>
</reference>
<dbReference type="Proteomes" id="UP000235162">
    <property type="component" value="Unassembled WGS sequence"/>
</dbReference>